<sequence>MATIRELAKMCGVSPATVSRVLNHDETISVSKETRKRIFETAELVSYQKPSRSKKDDQSSYTVGLVHWFDELQELNDPYFISIRMGIEELCNTHAIQLIKIFNSDTLEANFPQVSLDGLIVLGKFPDAHIEQFKKYAPHIVFIHSNEQHFDYDCVKADFTNITLHVLQHIVDKGHTRIGFIGGHEILPFSNTPLEDEREQTFKDYLTKIGLYNPDYVLIGSFDFHSGYTLMGQLLKSCKDHLPTCIFAASDTLAIGALRAINEAGLSVPKDIKIIGCNDIPTSQYTSPTLSTIKIYTELMGQIGIKLLLERISGERTESLKVTVPHKIILRESFNSFN</sequence>
<dbReference type="AlphaFoldDB" id="A0AA42DPA3"/>
<dbReference type="SUPFAM" id="SSF47413">
    <property type="entry name" value="lambda repressor-like DNA-binding domains"/>
    <property type="match status" value="1"/>
</dbReference>
<dbReference type="Gene3D" id="3.40.50.2300">
    <property type="match status" value="2"/>
</dbReference>
<dbReference type="GO" id="GO:0003700">
    <property type="term" value="F:DNA-binding transcription factor activity"/>
    <property type="evidence" value="ECO:0007669"/>
    <property type="project" value="TreeGrafter"/>
</dbReference>
<evidence type="ECO:0000256" key="3">
    <source>
        <dbReference type="ARBA" id="ARBA00023163"/>
    </source>
</evidence>
<dbReference type="InterPro" id="IPR010982">
    <property type="entry name" value="Lambda_DNA-bd_dom_sf"/>
</dbReference>
<dbReference type="InterPro" id="IPR046335">
    <property type="entry name" value="LacI/GalR-like_sensor"/>
</dbReference>
<dbReference type="GO" id="GO:0000976">
    <property type="term" value="F:transcription cis-regulatory region binding"/>
    <property type="evidence" value="ECO:0007669"/>
    <property type="project" value="TreeGrafter"/>
</dbReference>
<dbReference type="EMBL" id="JAQIFT010000049">
    <property type="protein sequence ID" value="MDA3732654.1"/>
    <property type="molecule type" value="Genomic_DNA"/>
</dbReference>
<keyword evidence="2 6" id="KW-0238">DNA-binding</keyword>
<evidence type="ECO:0000256" key="2">
    <source>
        <dbReference type="ARBA" id="ARBA00023125"/>
    </source>
</evidence>
<dbReference type="RefSeq" id="WP_271012698.1">
    <property type="nucleotide sequence ID" value="NZ_JAQIFT010000049.1"/>
</dbReference>
<name>A0AA42DPA3_9FIRM</name>
<proteinExistence type="predicted"/>
<evidence type="ECO:0000313" key="6">
    <source>
        <dbReference type="EMBL" id="MDA3732654.1"/>
    </source>
</evidence>
<evidence type="ECO:0000256" key="1">
    <source>
        <dbReference type="ARBA" id="ARBA00023015"/>
    </source>
</evidence>
<dbReference type="CDD" id="cd01392">
    <property type="entry name" value="HTH_LacI"/>
    <property type="match status" value="1"/>
</dbReference>
<dbReference type="CDD" id="cd01544">
    <property type="entry name" value="PBP1_GalR"/>
    <property type="match status" value="1"/>
</dbReference>
<dbReference type="SMART" id="SM00354">
    <property type="entry name" value="HTH_LACI"/>
    <property type="match status" value="1"/>
</dbReference>
<keyword evidence="7" id="KW-1185">Reference proteome</keyword>
<dbReference type="Pfam" id="PF00356">
    <property type="entry name" value="LacI"/>
    <property type="match status" value="1"/>
</dbReference>
<dbReference type="PANTHER" id="PTHR30146:SF149">
    <property type="entry name" value="HTH-TYPE TRANSCRIPTIONAL REGULATOR EBGR"/>
    <property type="match status" value="1"/>
</dbReference>
<dbReference type="PROSITE" id="PS50932">
    <property type="entry name" value="HTH_LACI_2"/>
    <property type="match status" value="1"/>
</dbReference>
<comment type="caution">
    <text evidence="6">The sequence shown here is derived from an EMBL/GenBank/DDBJ whole genome shotgun (WGS) entry which is preliminary data.</text>
</comment>
<dbReference type="Proteomes" id="UP001169242">
    <property type="component" value="Unassembled WGS sequence"/>
</dbReference>
<dbReference type="InterPro" id="IPR028082">
    <property type="entry name" value="Peripla_BP_I"/>
</dbReference>
<dbReference type="InterPro" id="IPR000551">
    <property type="entry name" value="MerR-type_HTH_dom"/>
</dbReference>
<accession>A0AA42DPA3</accession>
<dbReference type="SUPFAM" id="SSF53822">
    <property type="entry name" value="Periplasmic binding protein-like I"/>
    <property type="match status" value="1"/>
</dbReference>
<dbReference type="Pfam" id="PF13377">
    <property type="entry name" value="Peripla_BP_3"/>
    <property type="match status" value="1"/>
</dbReference>
<dbReference type="InterPro" id="IPR000843">
    <property type="entry name" value="HTH_LacI"/>
</dbReference>
<dbReference type="PROSITE" id="PS50937">
    <property type="entry name" value="HTH_MERR_2"/>
    <property type="match status" value="1"/>
</dbReference>
<feature type="domain" description="HTH merR-type" evidence="5">
    <location>
        <begin position="1"/>
        <end position="18"/>
    </location>
</feature>
<reference evidence="6" key="1">
    <citation type="journal article" date="2023" name="Int. J. Syst. Evol. Microbiol.">
        <title>&lt;i&gt;Holtiella tumoricola&lt;/i&gt; gen. nov. sp. nov., isolated from a human clinical sample.</title>
        <authorList>
            <person name="Allen-Vercoe E."/>
            <person name="Daigneault M.C."/>
            <person name="Vancuren S.J."/>
            <person name="Cochrane K."/>
            <person name="O'Neal L.L."/>
            <person name="Sankaranarayanan K."/>
            <person name="Lawson P.A."/>
        </authorList>
    </citation>
    <scope>NUCLEOTIDE SEQUENCE</scope>
    <source>
        <strain evidence="6">CC70A</strain>
    </source>
</reference>
<evidence type="ECO:0000259" key="5">
    <source>
        <dbReference type="PROSITE" id="PS50937"/>
    </source>
</evidence>
<keyword evidence="3" id="KW-0804">Transcription</keyword>
<dbReference type="Gene3D" id="1.10.260.40">
    <property type="entry name" value="lambda repressor-like DNA-binding domains"/>
    <property type="match status" value="1"/>
</dbReference>
<keyword evidence="1" id="KW-0805">Transcription regulation</keyword>
<organism evidence="6 7">
    <name type="scientific">Holtiella tumoricola</name>
    <dbReference type="NCBI Taxonomy" id="3018743"/>
    <lineage>
        <taxon>Bacteria</taxon>
        <taxon>Bacillati</taxon>
        <taxon>Bacillota</taxon>
        <taxon>Clostridia</taxon>
        <taxon>Lachnospirales</taxon>
        <taxon>Cellulosilyticaceae</taxon>
        <taxon>Holtiella</taxon>
    </lineage>
</organism>
<protein>
    <submittedName>
        <fullName evidence="6">LacI family DNA-binding transcriptional regulator</fullName>
    </submittedName>
</protein>
<evidence type="ECO:0000313" key="7">
    <source>
        <dbReference type="Proteomes" id="UP001169242"/>
    </source>
</evidence>
<evidence type="ECO:0000259" key="4">
    <source>
        <dbReference type="PROSITE" id="PS50932"/>
    </source>
</evidence>
<dbReference type="PANTHER" id="PTHR30146">
    <property type="entry name" value="LACI-RELATED TRANSCRIPTIONAL REPRESSOR"/>
    <property type="match status" value="1"/>
</dbReference>
<feature type="domain" description="HTH lacI-type" evidence="4">
    <location>
        <begin position="2"/>
        <end position="59"/>
    </location>
</feature>
<gene>
    <name evidence="6" type="ORF">PBV87_14265</name>
</gene>